<evidence type="ECO:0000313" key="2">
    <source>
        <dbReference type="Proteomes" id="UP000076852"/>
    </source>
</evidence>
<evidence type="ECO:0000313" key="1">
    <source>
        <dbReference type="EMBL" id="ANB78068.1"/>
    </source>
</evidence>
<geneLocation type="plasmid" evidence="2">
    <name>polga2</name>
</geneLocation>
<name>A0A167WRB3_9BURK</name>
<proteinExistence type="predicted"/>
<dbReference type="Proteomes" id="UP000076852">
    <property type="component" value="Plasmid pOLGA2"/>
</dbReference>
<accession>A0A167WRB3</accession>
<gene>
    <name evidence="1" type="ORF">AYM40_37565</name>
</gene>
<dbReference type="KEGG" id="buz:AYM40_37565"/>
<reference evidence="1 2" key="1">
    <citation type="journal article" date="2016" name="Gene">
        <title>PacBio SMRT assembly of a complex multi-replicon genome reveals chlorocatechol degradative operon in a region of genome plasticity.</title>
        <authorList>
            <person name="Ricker N."/>
            <person name="Shen S.Y."/>
            <person name="Goordial J."/>
            <person name="Jin S."/>
            <person name="Fulthorpe R.R."/>
        </authorList>
    </citation>
    <scope>NUCLEOTIDE SEQUENCE [LARGE SCALE GENOMIC DNA]</scope>
    <source>
        <strain evidence="1 2">OLGA172</strain>
        <plasmid evidence="2">polga2</plasmid>
    </source>
</reference>
<organism evidence="1 2">
    <name type="scientific">Paraburkholderia phytofirmans OLGA172</name>
    <dbReference type="NCBI Taxonomy" id="1417228"/>
    <lineage>
        <taxon>Bacteria</taxon>
        <taxon>Pseudomonadati</taxon>
        <taxon>Pseudomonadota</taxon>
        <taxon>Betaproteobacteria</taxon>
        <taxon>Burkholderiales</taxon>
        <taxon>Burkholderiaceae</taxon>
        <taxon>Paraburkholderia</taxon>
    </lineage>
</organism>
<dbReference type="EMBL" id="CP014581">
    <property type="protein sequence ID" value="ANB78068.1"/>
    <property type="molecule type" value="Genomic_DNA"/>
</dbReference>
<protein>
    <submittedName>
        <fullName evidence="1">Uncharacterized protein</fullName>
    </submittedName>
</protein>
<keyword evidence="1" id="KW-0614">Plasmid</keyword>
<sequence length="106" mass="11615">MIACRLISQIVARGSITHLSQMVRFEALGAIVLRGNHHGRRIALADAQIAFKCLFLAHHAVGPTRTFGNDETRGLTCRAYYPSTHEGQRGSMMRAAFLSLYDGASV</sequence>
<keyword evidence="2" id="KW-1185">Reference proteome</keyword>
<dbReference type="AlphaFoldDB" id="A0A167WRB3"/>